<proteinExistence type="inferred from homology"/>
<dbReference type="GO" id="GO:0000917">
    <property type="term" value="P:division septum assembly"/>
    <property type="evidence" value="ECO:0007669"/>
    <property type="project" value="UniProtKB-KW"/>
</dbReference>
<keyword evidence="2 8" id="KW-0812">Transmembrane</keyword>
<dbReference type="InterPro" id="IPR010379">
    <property type="entry name" value="EzrA"/>
</dbReference>
<keyword evidence="8" id="KW-1003">Cell membrane</keyword>
<evidence type="ECO:0000256" key="3">
    <source>
        <dbReference type="ARBA" id="ARBA00022989"/>
    </source>
</evidence>
<keyword evidence="3 8" id="KW-1133">Transmembrane helix</keyword>
<dbReference type="GO" id="GO:0005886">
    <property type="term" value="C:plasma membrane"/>
    <property type="evidence" value="ECO:0007669"/>
    <property type="project" value="UniProtKB-SubCell"/>
</dbReference>
<feature type="topological domain" description="Cytoplasmic" evidence="8">
    <location>
        <begin position="22"/>
        <end position="566"/>
    </location>
</feature>
<protein>
    <recommendedName>
        <fullName evidence="8">Septation ring formation regulator EzrA</fullName>
    </recommendedName>
</protein>
<dbReference type="RefSeq" id="WP_114745159.1">
    <property type="nucleotide sequence ID" value="NZ_QQAY01000003.1"/>
</dbReference>
<dbReference type="GO" id="GO:0005940">
    <property type="term" value="C:septin ring"/>
    <property type="evidence" value="ECO:0007669"/>
    <property type="project" value="InterPro"/>
</dbReference>
<evidence type="ECO:0000256" key="8">
    <source>
        <dbReference type="HAMAP-Rule" id="MF_00728"/>
    </source>
</evidence>
<dbReference type="GO" id="GO:0000921">
    <property type="term" value="P:septin ring assembly"/>
    <property type="evidence" value="ECO:0007669"/>
    <property type="project" value="InterPro"/>
</dbReference>
<dbReference type="AlphaFoldDB" id="A0A370GLX7"/>
<accession>A0A370GLX7</accession>
<sequence length="566" mass="65865">MEFVIGGIVLLFILFLYGYLTKKNHFKEIDRLEEWKIDIMNRPVLEELSKVKQLNMTGQTEEMFERWRQSWDEIVGIKLPDVEELLFDAEEYADRYRFKKSKEVQEKIDHMLAGTEEKIDLILSELKDLVGSEESNRIEIDELQETYRHVKKQMLAHRHTYGKSAGALEKKVDSLTEKFNEFNELTENGDYLDAREVLLLLKGELAATEDAMGKLPELLSECQNHLPAQLAEMKEGFAEMEADGYILDHISIEKEITRMEGELQMYMAFLENAEIQEASKGIEEMKENIDSLYEALENEVHSKHFIVQNDPKTKSLLKEIAESQSVLKNDTEFVQQSYQLVEEDISIQRNIGKKLNQLMKRYEQLEIRIAENQSANSILKQEMQEIRDDLEEIQKEQKGFSEYLQNLRKDEMNAKETVADLRRQLAEASRLITKSNIPGLPSDYLSLLQEAEDNIQNVFSSLNEKPLNIKSVQEHLHKASDTVNHFYEKTEELIENVMLAERVIQYGNRYRSKYSSVAEHLRTAEAAFRSFEYRAALEQAATAVEEVEPGSLKRIENLLQQELNED</sequence>
<comment type="function">
    <text evidence="8">Negative regulator of FtsZ ring formation; modulates the frequency and position of FtsZ ring formation. Inhibits FtsZ ring formation at polar sites. Interacts either with FtsZ or with one of its binding partners to promote depolymerization.</text>
</comment>
<dbReference type="Pfam" id="PF06160">
    <property type="entry name" value="EzrA"/>
    <property type="match status" value="1"/>
</dbReference>
<evidence type="ECO:0000256" key="1">
    <source>
        <dbReference type="ARBA" id="ARBA00022618"/>
    </source>
</evidence>
<comment type="subcellular location">
    <subcellularLocation>
        <location evidence="8">Cell membrane</location>
        <topology evidence="8">Single-pass membrane protein</topology>
    </subcellularLocation>
    <text evidence="8">Colocalized with FtsZ to the nascent septal site.</text>
</comment>
<feature type="topological domain" description="Extracellular" evidence="8">
    <location>
        <begin position="1"/>
        <end position="2"/>
    </location>
</feature>
<dbReference type="HAMAP" id="MF_00728">
    <property type="entry name" value="EzrA"/>
    <property type="match status" value="1"/>
</dbReference>
<keyword evidence="10" id="KW-1185">Reference proteome</keyword>
<dbReference type="Proteomes" id="UP000255326">
    <property type="component" value="Unassembled WGS sequence"/>
</dbReference>
<feature type="coiled-coil region" evidence="8">
    <location>
        <begin position="275"/>
        <end position="302"/>
    </location>
</feature>
<keyword evidence="5 8" id="KW-0472">Membrane</keyword>
<dbReference type="OrthoDB" id="1654473at2"/>
<name>A0A370GLX7_9BACI</name>
<organism evidence="9 10">
    <name type="scientific">Falsibacillus pallidus</name>
    <dbReference type="NCBI Taxonomy" id="493781"/>
    <lineage>
        <taxon>Bacteria</taxon>
        <taxon>Bacillati</taxon>
        <taxon>Bacillota</taxon>
        <taxon>Bacilli</taxon>
        <taxon>Bacillales</taxon>
        <taxon>Bacillaceae</taxon>
        <taxon>Falsibacillus</taxon>
    </lineage>
</organism>
<keyword evidence="4 8" id="KW-0175">Coiled coil</keyword>
<feature type="coiled-coil region" evidence="8">
    <location>
        <begin position="348"/>
        <end position="431"/>
    </location>
</feature>
<dbReference type="NCBIfam" id="NF003413">
    <property type="entry name" value="PRK04778.1-7"/>
    <property type="match status" value="1"/>
</dbReference>
<evidence type="ECO:0000256" key="6">
    <source>
        <dbReference type="ARBA" id="ARBA00023210"/>
    </source>
</evidence>
<evidence type="ECO:0000256" key="5">
    <source>
        <dbReference type="ARBA" id="ARBA00023136"/>
    </source>
</evidence>
<keyword evidence="7 8" id="KW-0131">Cell cycle</keyword>
<evidence type="ECO:0000313" key="9">
    <source>
        <dbReference type="EMBL" id="RDI44289.1"/>
    </source>
</evidence>
<evidence type="ECO:0000256" key="7">
    <source>
        <dbReference type="ARBA" id="ARBA00023306"/>
    </source>
</evidence>
<evidence type="ECO:0000256" key="2">
    <source>
        <dbReference type="ARBA" id="ARBA00022692"/>
    </source>
</evidence>
<evidence type="ECO:0000256" key="4">
    <source>
        <dbReference type="ARBA" id="ARBA00023054"/>
    </source>
</evidence>
<gene>
    <name evidence="8" type="primary">ezrA</name>
    <name evidence="9" type="ORF">DFR59_103360</name>
</gene>
<evidence type="ECO:0000313" key="10">
    <source>
        <dbReference type="Proteomes" id="UP000255326"/>
    </source>
</evidence>
<keyword evidence="6 8" id="KW-0717">Septation</keyword>
<keyword evidence="1 8" id="KW-0132">Cell division</keyword>
<comment type="similarity">
    <text evidence="8">Belongs to the EzrA family.</text>
</comment>
<comment type="caution">
    <text evidence="9">The sequence shown here is derived from an EMBL/GenBank/DDBJ whole genome shotgun (WGS) entry which is preliminary data.</text>
</comment>
<dbReference type="EMBL" id="QQAY01000003">
    <property type="protein sequence ID" value="RDI44289.1"/>
    <property type="molecule type" value="Genomic_DNA"/>
</dbReference>
<reference evidence="9 10" key="1">
    <citation type="submission" date="2018-07" db="EMBL/GenBank/DDBJ databases">
        <title>Genomic Encyclopedia of Type Strains, Phase IV (KMG-IV): sequencing the most valuable type-strain genomes for metagenomic binning, comparative biology and taxonomic classification.</title>
        <authorList>
            <person name="Goeker M."/>
        </authorList>
    </citation>
    <scope>NUCLEOTIDE SEQUENCE [LARGE SCALE GENOMIC DNA]</scope>
    <source>
        <strain evidence="9 10">DSM 25281</strain>
    </source>
</reference>